<dbReference type="Gene3D" id="1.50.10.20">
    <property type="match status" value="1"/>
</dbReference>
<keyword evidence="3" id="KW-0732">Signal</keyword>
<proteinExistence type="predicted"/>
<feature type="region of interest" description="Disordered" evidence="1">
    <location>
        <begin position="501"/>
        <end position="576"/>
    </location>
</feature>
<evidence type="ECO:0000256" key="1">
    <source>
        <dbReference type="SAM" id="MobiDB-lite"/>
    </source>
</evidence>
<dbReference type="AlphaFoldDB" id="A0AAD5YCH2"/>
<gene>
    <name evidence="4" type="ORF">NLI96_g7913</name>
</gene>
<evidence type="ECO:0000256" key="3">
    <source>
        <dbReference type="SAM" id="SignalP"/>
    </source>
</evidence>
<dbReference type="InterPro" id="IPR053169">
    <property type="entry name" value="MUG_Protein"/>
</dbReference>
<name>A0AAD5YCH2_9APHY</name>
<evidence type="ECO:0000313" key="4">
    <source>
        <dbReference type="EMBL" id="KAJ3481046.1"/>
    </source>
</evidence>
<feature type="region of interest" description="Disordered" evidence="1">
    <location>
        <begin position="595"/>
        <end position="614"/>
    </location>
</feature>
<dbReference type="InterPro" id="IPR005198">
    <property type="entry name" value="Glyco_hydro_76"/>
</dbReference>
<dbReference type="GO" id="GO:0005975">
    <property type="term" value="P:carbohydrate metabolic process"/>
    <property type="evidence" value="ECO:0007669"/>
    <property type="project" value="InterPro"/>
</dbReference>
<keyword evidence="5" id="KW-1185">Reference proteome</keyword>
<evidence type="ECO:0008006" key="6">
    <source>
        <dbReference type="Google" id="ProtNLM"/>
    </source>
</evidence>
<keyword evidence="2" id="KW-0812">Transmembrane</keyword>
<evidence type="ECO:0000256" key="2">
    <source>
        <dbReference type="SAM" id="Phobius"/>
    </source>
</evidence>
<dbReference type="PANTHER" id="PTHR47791:SF3">
    <property type="entry name" value="MEIOTICALLY UP-REGULATED GENE 191 PROTEIN"/>
    <property type="match status" value="1"/>
</dbReference>
<organism evidence="4 5">
    <name type="scientific">Meripilus lineatus</name>
    <dbReference type="NCBI Taxonomy" id="2056292"/>
    <lineage>
        <taxon>Eukaryota</taxon>
        <taxon>Fungi</taxon>
        <taxon>Dikarya</taxon>
        <taxon>Basidiomycota</taxon>
        <taxon>Agaricomycotina</taxon>
        <taxon>Agaricomycetes</taxon>
        <taxon>Polyporales</taxon>
        <taxon>Meripilaceae</taxon>
        <taxon>Meripilus</taxon>
    </lineage>
</organism>
<dbReference type="InterPro" id="IPR008928">
    <property type="entry name" value="6-hairpin_glycosidase_sf"/>
</dbReference>
<feature type="compositionally biased region" description="Polar residues" evidence="1">
    <location>
        <begin position="509"/>
        <end position="521"/>
    </location>
</feature>
<dbReference type="PANTHER" id="PTHR47791">
    <property type="entry name" value="MEIOTICALLY UP-REGULATED GENE 191 PROTEIN"/>
    <property type="match status" value="1"/>
</dbReference>
<accession>A0AAD5YCH2</accession>
<feature type="compositionally biased region" description="Polar residues" evidence="1">
    <location>
        <begin position="543"/>
        <end position="557"/>
    </location>
</feature>
<dbReference type="SUPFAM" id="SSF48208">
    <property type="entry name" value="Six-hairpin glycosidases"/>
    <property type="match status" value="1"/>
</dbReference>
<comment type="caution">
    <text evidence="4">The sequence shown here is derived from an EMBL/GenBank/DDBJ whole genome shotgun (WGS) entry which is preliminary data.</text>
</comment>
<reference evidence="4" key="1">
    <citation type="submission" date="2022-07" db="EMBL/GenBank/DDBJ databases">
        <title>Genome Sequence of Physisporinus lineatus.</title>
        <authorList>
            <person name="Buettner E."/>
        </authorList>
    </citation>
    <scope>NUCLEOTIDE SEQUENCE</scope>
    <source>
        <strain evidence="4">VT162</strain>
    </source>
</reference>
<dbReference type="Pfam" id="PF03663">
    <property type="entry name" value="Glyco_hydro_76"/>
    <property type="match status" value="1"/>
</dbReference>
<keyword evidence="2" id="KW-0472">Membrane</keyword>
<protein>
    <recommendedName>
        <fullName evidence="6">Glycoside hydrolase family 76 protein</fullName>
    </recommendedName>
</protein>
<keyword evidence="2" id="KW-1133">Transmembrane helix</keyword>
<feature type="chain" id="PRO_5041915660" description="Glycoside hydrolase family 76 protein" evidence="3">
    <location>
        <begin position="26"/>
        <end position="614"/>
    </location>
</feature>
<sequence>MQGLPISSWRSAAAILLLFCLPSFSQDFSVPSTWRKPTSDYTRSDLNNIAQGIIDSVSVTINSTTGIHQRESDGGDSDARRICGRLEESRDSYWQSADRGKVESSLLANSRVNSDSLQWSLAVQAAYRAYGSSDSLNLAMSIWDAISVYQITPENAASGTHPQKNGTFSQTCNGASTAGGVFRFPDNQTNVLDQTSVNSVSVCLSARLYEVTHDSKYAAAAEQAAQFIMSQLYNGSIIQDTIYLSNCTYNTVVASYNTGFFIEGLSVYANVTQNSTWTTTLNNVLFTATQFPSWTRYDGIMIEDAKSSTTPTTFSNDFTCGFKAGFIRGLFEVWTRTADSKIKNFLQSYLTVQLNALLDLARLPGTNQFSSSWPGPYPLNLDTCGQYAALDVFNAAIGLIPVPSNTTSSPASETSASSGKSTNVGLIVGVTIAAVVVVLIAAIGGFVFWRRRGRQASEMLPRPSLMSETGNPPPTHIIEPFVAQIPTSTSSATPQGYLSEKIRLPPTQPNSHSHSDLSTQSPGGGPAPRSDAGSSARLYQGPASLTTSTSNYNQPSSHSRDLDQVPGENAVADPSQIPQLIRTLNQALARLPPELVAGPVDGENPPEYVHEQER</sequence>
<dbReference type="Proteomes" id="UP001212997">
    <property type="component" value="Unassembled WGS sequence"/>
</dbReference>
<evidence type="ECO:0000313" key="5">
    <source>
        <dbReference type="Proteomes" id="UP001212997"/>
    </source>
</evidence>
<dbReference type="EMBL" id="JANAWD010000342">
    <property type="protein sequence ID" value="KAJ3481046.1"/>
    <property type="molecule type" value="Genomic_DNA"/>
</dbReference>
<feature type="signal peptide" evidence="3">
    <location>
        <begin position="1"/>
        <end position="25"/>
    </location>
</feature>
<feature type="transmembrane region" description="Helical" evidence="2">
    <location>
        <begin position="424"/>
        <end position="449"/>
    </location>
</feature>